<dbReference type="Proteomes" id="UP000730618">
    <property type="component" value="Unassembled WGS sequence"/>
</dbReference>
<dbReference type="PANTHER" id="PTHR30349">
    <property type="entry name" value="PHAGE INTEGRASE-RELATED"/>
    <property type="match status" value="1"/>
</dbReference>
<proteinExistence type="inferred from homology"/>
<keyword evidence="5" id="KW-1185">Reference proteome</keyword>
<reference evidence="4 5" key="1">
    <citation type="submission" date="2021-06" db="EMBL/GenBank/DDBJ databases">
        <authorList>
            <person name="Criscuolo A."/>
        </authorList>
    </citation>
    <scope>NUCLEOTIDE SEQUENCE [LARGE SCALE GENOMIC DNA]</scope>
    <source>
        <strain evidence="5">CIP 111802</strain>
    </source>
</reference>
<dbReference type="RefSeq" id="WP_218103153.1">
    <property type="nucleotide sequence ID" value="NZ_CAJVCE010000042.1"/>
</dbReference>
<comment type="similarity">
    <text evidence="1">Belongs to the 'phage' integrase family.</text>
</comment>
<dbReference type="Pfam" id="PF00589">
    <property type="entry name" value="Phage_integrase"/>
    <property type="match status" value="1"/>
</dbReference>
<accession>A0ABN7TZR4</accession>
<feature type="domain" description="Tyr recombinase" evidence="3">
    <location>
        <begin position="126"/>
        <end position="311"/>
    </location>
</feature>
<dbReference type="InterPro" id="IPR050090">
    <property type="entry name" value="Tyrosine_recombinase_XerCD"/>
</dbReference>
<gene>
    <name evidence="4" type="primary">xerC_6</name>
    <name evidence="4" type="ORF">PAECIP111802_07022</name>
</gene>
<sequence length="315" mass="36530">MKGFLLQSQYVQFWSTHFSLSNSTKRKYVNALGRFEAFLLQEGFQGELHFDRFHASRDHSDRSLPIKRSVIDRFFQYLSNQERMTESLLSATITGLKHFFGFLFDMDLISVNPMLGIPTPKYEKTVQNTALSMEECKLLLRAAIKRDPFYRQEFVLIWFMILTGLRISEVRCLRRSKLNLDTRIVYVSEGYKTTTRPVAISEDLANEIARYIDHPHYQNGANQGDEFLFHDNGEQFPYKKVAKILKKCSKEAGLTRIVRPHDLRRTTGYLMQIGGSNPIDIQRQLGHKDLATTLLYVPPLIDLAKILEVITPSRE</sequence>
<evidence type="ECO:0000259" key="3">
    <source>
        <dbReference type="PROSITE" id="PS51898"/>
    </source>
</evidence>
<dbReference type="EMBL" id="CAJVCE010000042">
    <property type="protein sequence ID" value="CAG7658362.1"/>
    <property type="molecule type" value="Genomic_DNA"/>
</dbReference>
<name>A0ABN7TZR4_9BACL</name>
<organism evidence="4 5">
    <name type="scientific">Paenibacillus allorhizosphaerae</name>
    <dbReference type="NCBI Taxonomy" id="2849866"/>
    <lineage>
        <taxon>Bacteria</taxon>
        <taxon>Bacillati</taxon>
        <taxon>Bacillota</taxon>
        <taxon>Bacilli</taxon>
        <taxon>Bacillales</taxon>
        <taxon>Paenibacillaceae</taxon>
        <taxon>Paenibacillus</taxon>
    </lineage>
</organism>
<evidence type="ECO:0000313" key="4">
    <source>
        <dbReference type="EMBL" id="CAG7658362.1"/>
    </source>
</evidence>
<dbReference type="InterPro" id="IPR002104">
    <property type="entry name" value="Integrase_catalytic"/>
</dbReference>
<protein>
    <submittedName>
        <fullName evidence="4">Tyrosine recombinase XerC</fullName>
    </submittedName>
</protein>
<dbReference type="PROSITE" id="PS51898">
    <property type="entry name" value="TYR_RECOMBINASE"/>
    <property type="match status" value="1"/>
</dbReference>
<comment type="caution">
    <text evidence="4">The sequence shown here is derived from an EMBL/GenBank/DDBJ whole genome shotgun (WGS) entry which is preliminary data.</text>
</comment>
<evidence type="ECO:0000313" key="5">
    <source>
        <dbReference type="Proteomes" id="UP000730618"/>
    </source>
</evidence>
<evidence type="ECO:0000256" key="1">
    <source>
        <dbReference type="ARBA" id="ARBA00008857"/>
    </source>
</evidence>
<keyword evidence="2" id="KW-0238">DNA-binding</keyword>
<dbReference type="CDD" id="cd00397">
    <property type="entry name" value="DNA_BRE_C"/>
    <property type="match status" value="1"/>
</dbReference>
<dbReference type="PANTHER" id="PTHR30349:SF41">
    <property type="entry name" value="INTEGRASE_RECOMBINASE PROTEIN MJ0367-RELATED"/>
    <property type="match status" value="1"/>
</dbReference>
<evidence type="ECO:0000256" key="2">
    <source>
        <dbReference type="ARBA" id="ARBA00023125"/>
    </source>
</evidence>